<evidence type="ECO:0000313" key="3">
    <source>
        <dbReference type="Proteomes" id="UP000267464"/>
    </source>
</evidence>
<organism evidence="2 3">
    <name type="scientific">Piscinibacter terrae</name>
    <dbReference type="NCBI Taxonomy" id="2496871"/>
    <lineage>
        <taxon>Bacteria</taxon>
        <taxon>Pseudomonadati</taxon>
        <taxon>Pseudomonadota</taxon>
        <taxon>Betaproteobacteria</taxon>
        <taxon>Burkholderiales</taxon>
        <taxon>Sphaerotilaceae</taxon>
        <taxon>Piscinibacter</taxon>
    </lineage>
</organism>
<reference evidence="2 3" key="1">
    <citation type="submission" date="2018-08" db="EMBL/GenBank/DDBJ databases">
        <authorList>
            <person name="Khan S.A."/>
            <person name="Jeon C.O."/>
            <person name="Chun B.H."/>
            <person name="Jeong S.E."/>
        </authorList>
    </citation>
    <scope>NUCLEOTIDE SEQUENCE [LARGE SCALE GENOMIC DNA]</scope>
    <source>
        <strain evidence="2 3">S-16</strain>
    </source>
</reference>
<accession>A0A3N7IWW0</accession>
<gene>
    <name evidence="2" type="ORF">DZC73_19400</name>
</gene>
<sequence length="207" mass="21989">MRTLAAALLLACSAAHAGSFTVTMADPKLSLVDLDASDATSPTLTLSPGESLAPWNTSFSFGGEFWTDYDHITPSPLLHLSGTLDAHSGIDWSGAMVYDTQLLLTATDDERLLIMGGGGGITGHGFSSYFELPPYFHGGTTHVVDPVGFFLRNDSDEATTFSLDMGFSTQTITDLARPVPEPSSYLMMLGGLALLPLARRKLKAGSR</sequence>
<dbReference type="RefSeq" id="WP_124542021.1">
    <property type="nucleotide sequence ID" value="NZ_QUSW01000005.1"/>
</dbReference>
<keyword evidence="3" id="KW-1185">Reference proteome</keyword>
<keyword evidence="1" id="KW-0732">Signal</keyword>
<reference evidence="2 3" key="2">
    <citation type="submission" date="2018-12" db="EMBL/GenBank/DDBJ databases">
        <title>Rhizobacter gummiphilus sp. nov., a rubber-degrading bacterium isolated from the soil of a botanical garden in Japan.</title>
        <authorList>
            <person name="Shunsuke S.S."/>
        </authorList>
    </citation>
    <scope>NUCLEOTIDE SEQUENCE [LARGE SCALE GENOMIC DNA]</scope>
    <source>
        <strain evidence="2 3">S-16</strain>
    </source>
</reference>
<dbReference type="Proteomes" id="UP000267464">
    <property type="component" value="Unassembled WGS sequence"/>
</dbReference>
<dbReference type="InterPro" id="IPR013424">
    <property type="entry name" value="Ice-binding_C"/>
</dbReference>
<name>A0A3N7IWW0_9BURK</name>
<proteinExistence type="predicted"/>
<feature type="chain" id="PRO_5018285766" evidence="1">
    <location>
        <begin position="18"/>
        <end position="207"/>
    </location>
</feature>
<comment type="caution">
    <text evidence="2">The sequence shown here is derived from an EMBL/GenBank/DDBJ whole genome shotgun (WGS) entry which is preliminary data.</text>
</comment>
<feature type="signal peptide" evidence="1">
    <location>
        <begin position="1"/>
        <end position="17"/>
    </location>
</feature>
<evidence type="ECO:0000313" key="2">
    <source>
        <dbReference type="EMBL" id="RQP23272.1"/>
    </source>
</evidence>
<protein>
    <submittedName>
        <fullName evidence="2">PEP-CTERM sorting domain-containing protein</fullName>
    </submittedName>
</protein>
<dbReference type="NCBIfam" id="TIGR02595">
    <property type="entry name" value="PEP_CTERM"/>
    <property type="match status" value="1"/>
</dbReference>
<dbReference type="EMBL" id="QUSW01000005">
    <property type="protein sequence ID" value="RQP23272.1"/>
    <property type="molecule type" value="Genomic_DNA"/>
</dbReference>
<evidence type="ECO:0000256" key="1">
    <source>
        <dbReference type="SAM" id="SignalP"/>
    </source>
</evidence>
<dbReference type="AlphaFoldDB" id="A0A3N7IWW0"/>